<dbReference type="EMBL" id="QSCR01000006">
    <property type="protein sequence ID" value="RGY19424.1"/>
    <property type="molecule type" value="Genomic_DNA"/>
</dbReference>
<reference evidence="1 2" key="1">
    <citation type="submission" date="2018-08" db="EMBL/GenBank/DDBJ databases">
        <title>A genome reference for cultivated species of the human gut microbiota.</title>
        <authorList>
            <person name="Zou Y."/>
            <person name="Xue W."/>
            <person name="Luo G."/>
        </authorList>
    </citation>
    <scope>NUCLEOTIDE SEQUENCE [LARGE SCALE GENOMIC DNA]</scope>
    <source>
        <strain evidence="1 2">OF02-7</strain>
    </source>
</reference>
<evidence type="ECO:0000313" key="1">
    <source>
        <dbReference type="EMBL" id="RGY19424.1"/>
    </source>
</evidence>
<dbReference type="Pfam" id="PF17170">
    <property type="entry name" value="DUF5128"/>
    <property type="match status" value="1"/>
</dbReference>
<gene>
    <name evidence="1" type="ORF">DXA50_05655</name>
</gene>
<dbReference type="OrthoDB" id="1007244at2"/>
<sequence>MNCHRAIKNTIETWDRYFGLEGCVGDDLYLWRYRWLDKGDSESYLLKVITTDGRVVQQFFPLKGLKKSDKSSFYRYGGAIKLYNVYDSYIYSVEEDRIKPSYYVDKGKHSALLDFELWLKDKEKANQEAGLNCIMVNENRKYVMGSYFFKERYYYFVHDKSNGKTDNYVSIDDDILFSLSFPIKYFPSVYFDSWNNFDDHYIYFYYRPRDFTRKVDRLKEHLLPSAWDEFCRKHPDIIKIYQENDRDAFVIISYKFR</sequence>
<protein>
    <submittedName>
        <fullName evidence="1">6-bladed beta-propeller</fullName>
    </submittedName>
</protein>
<accession>A0A413IQ99</accession>
<evidence type="ECO:0000313" key="2">
    <source>
        <dbReference type="Proteomes" id="UP000286063"/>
    </source>
</evidence>
<dbReference type="AlphaFoldDB" id="A0A413IQ99"/>
<organism evidence="1 2">
    <name type="scientific">Butyricimonas virosa</name>
    <dbReference type="NCBI Taxonomy" id="544645"/>
    <lineage>
        <taxon>Bacteria</taxon>
        <taxon>Pseudomonadati</taxon>
        <taxon>Bacteroidota</taxon>
        <taxon>Bacteroidia</taxon>
        <taxon>Bacteroidales</taxon>
        <taxon>Odoribacteraceae</taxon>
        <taxon>Butyricimonas</taxon>
    </lineage>
</organism>
<dbReference type="Proteomes" id="UP000286063">
    <property type="component" value="Unassembled WGS sequence"/>
</dbReference>
<name>A0A413IQ99_9BACT</name>
<comment type="caution">
    <text evidence="1">The sequence shown here is derived from an EMBL/GenBank/DDBJ whole genome shotgun (WGS) entry which is preliminary data.</text>
</comment>
<proteinExistence type="predicted"/>